<name>A0ABQ0L5S4_MYCCL</name>
<accession>A0ABQ0L5S4</accession>
<protein>
    <recommendedName>
        <fullName evidence="3">F-box domain-containing protein</fullName>
    </recommendedName>
</protein>
<organism evidence="1 2">
    <name type="scientific">Mycena chlorophos</name>
    <name type="common">Agaric fungus</name>
    <name type="synonym">Agaricus chlorophos</name>
    <dbReference type="NCBI Taxonomy" id="658473"/>
    <lineage>
        <taxon>Eukaryota</taxon>
        <taxon>Fungi</taxon>
        <taxon>Dikarya</taxon>
        <taxon>Basidiomycota</taxon>
        <taxon>Agaricomycotina</taxon>
        <taxon>Agaricomycetes</taxon>
        <taxon>Agaricomycetidae</taxon>
        <taxon>Agaricales</taxon>
        <taxon>Marasmiineae</taxon>
        <taxon>Mycenaceae</taxon>
        <taxon>Mycena</taxon>
    </lineage>
</organism>
<dbReference type="Proteomes" id="UP000815677">
    <property type="component" value="Unassembled WGS sequence"/>
</dbReference>
<keyword evidence="2" id="KW-1185">Reference proteome</keyword>
<dbReference type="EMBL" id="DF842371">
    <property type="protein sequence ID" value="GAT46362.1"/>
    <property type="molecule type" value="Genomic_DNA"/>
</dbReference>
<proteinExistence type="predicted"/>
<reference evidence="1" key="1">
    <citation type="submission" date="2014-09" db="EMBL/GenBank/DDBJ databases">
        <title>Genome sequence of the luminous mushroom Mycena chlorophos for searching fungal bioluminescence genes.</title>
        <authorList>
            <person name="Tanaka Y."/>
            <person name="Kasuga D."/>
            <person name="Oba Y."/>
            <person name="Hase S."/>
            <person name="Sato K."/>
            <person name="Oba Y."/>
            <person name="Sakakibara Y."/>
        </authorList>
    </citation>
    <scope>NUCLEOTIDE SEQUENCE</scope>
</reference>
<evidence type="ECO:0000313" key="1">
    <source>
        <dbReference type="EMBL" id="GAT46362.1"/>
    </source>
</evidence>
<evidence type="ECO:0000313" key="2">
    <source>
        <dbReference type="Proteomes" id="UP000815677"/>
    </source>
</evidence>
<evidence type="ECO:0008006" key="3">
    <source>
        <dbReference type="Google" id="ProtNLM"/>
    </source>
</evidence>
<sequence>MFLVDWFERLTTTPISGPPRLPEDLEREIFLLAALDDAQGTSIPSLLRVAKRTKLWLEPLLYRVMLLLDYRDNAKFIAHRLKTKPAQIWHDGPRHLFLALGDESTNVPVMLDLLVKCTELRDITFYPPDDHPRAFLPALDGMNALGKLSTELGALFDNSIASIDLSRSGFAKITHLMLFDALPSVSAPDAEHLAGQLMLLPELTHLALAGGVEQHLLLTILAALNDERLRVLVNRRTDTHRRSVQMLYEDELSGVTDVRFVIMPFGVWVREWEQAARGMKDEFWVEAEGFVEDKRKRRIPADQFWTDPNMTAARGMKDEFWIEAEGFVEDKRKKRIPADQFWTDPNMTIYTRDPASSDAFAGSQT</sequence>
<gene>
    <name evidence="1" type="ORF">MCHLO_03895</name>
</gene>